<dbReference type="PROSITE" id="PS50109">
    <property type="entry name" value="HIS_KIN"/>
    <property type="match status" value="1"/>
</dbReference>
<dbReference type="EC" id="2.7.13.3" evidence="2"/>
<reference evidence="10" key="1">
    <citation type="submission" date="2016-02" db="EMBL/GenBank/DDBJ databases">
        <title>Paenibacillus sp. LPB0068, isolated from Crassostrea gigas.</title>
        <authorList>
            <person name="Shin S.-K."/>
            <person name="Yi H."/>
        </authorList>
    </citation>
    <scope>NUCLEOTIDE SEQUENCE [LARGE SCALE GENOMIC DNA]</scope>
    <source>
        <strain evidence="10">KCTC 23969</strain>
    </source>
</reference>
<dbReference type="SMART" id="SM00448">
    <property type="entry name" value="REC"/>
    <property type="match status" value="1"/>
</dbReference>
<dbReference type="SUPFAM" id="SSF55874">
    <property type="entry name" value="ATPase domain of HSP90 chaperone/DNA topoisomerase II/histidine kinase"/>
    <property type="match status" value="1"/>
</dbReference>
<dbReference type="OrthoDB" id="9811889at2"/>
<evidence type="ECO:0000259" key="8">
    <source>
        <dbReference type="PROSITE" id="PS50110"/>
    </source>
</evidence>
<dbReference type="FunFam" id="3.30.565.10:FF:000010">
    <property type="entry name" value="Sensor histidine kinase RcsC"/>
    <property type="match status" value="1"/>
</dbReference>
<dbReference type="Gene3D" id="1.10.287.130">
    <property type="match status" value="1"/>
</dbReference>
<comment type="caution">
    <text evidence="9">The sequence shown here is derived from an EMBL/GenBank/DDBJ whole genome shotgun (WGS) entry which is preliminary data.</text>
</comment>
<dbReference type="Pfam" id="PF02518">
    <property type="entry name" value="HATPase_c"/>
    <property type="match status" value="1"/>
</dbReference>
<keyword evidence="3 5" id="KW-0597">Phosphoprotein</keyword>
<feature type="transmembrane region" description="Helical" evidence="6">
    <location>
        <begin position="116"/>
        <end position="134"/>
    </location>
</feature>
<dbReference type="InterPro" id="IPR036097">
    <property type="entry name" value="HisK_dim/P_sf"/>
</dbReference>
<feature type="transmembrane region" description="Helical" evidence="6">
    <location>
        <begin position="43"/>
        <end position="60"/>
    </location>
</feature>
<evidence type="ECO:0000256" key="5">
    <source>
        <dbReference type="PROSITE-ProRule" id="PRU00169"/>
    </source>
</evidence>
<dbReference type="Gene3D" id="3.30.565.10">
    <property type="entry name" value="Histidine kinase-like ATPase, C-terminal domain"/>
    <property type="match status" value="1"/>
</dbReference>
<evidence type="ECO:0000313" key="10">
    <source>
        <dbReference type="Proteomes" id="UP000092612"/>
    </source>
</evidence>
<dbReference type="PROSITE" id="PS51257">
    <property type="entry name" value="PROKAR_LIPOPROTEIN"/>
    <property type="match status" value="1"/>
</dbReference>
<evidence type="ECO:0000256" key="3">
    <source>
        <dbReference type="ARBA" id="ARBA00022553"/>
    </source>
</evidence>
<keyword evidence="6" id="KW-1133">Transmembrane helix</keyword>
<protein>
    <recommendedName>
        <fullName evidence="2">histidine kinase</fullName>
        <ecNumber evidence="2">2.7.13.3</ecNumber>
    </recommendedName>
</protein>
<evidence type="ECO:0000256" key="1">
    <source>
        <dbReference type="ARBA" id="ARBA00000085"/>
    </source>
</evidence>
<dbReference type="AlphaFoldDB" id="A0A1B8TQ49"/>
<keyword evidence="6" id="KW-0812">Transmembrane</keyword>
<dbReference type="Pfam" id="PF00512">
    <property type="entry name" value="HisKA"/>
    <property type="match status" value="1"/>
</dbReference>
<dbReference type="Pfam" id="PF00072">
    <property type="entry name" value="Response_reg"/>
    <property type="match status" value="1"/>
</dbReference>
<dbReference type="PANTHER" id="PTHR45339">
    <property type="entry name" value="HYBRID SIGNAL TRANSDUCTION HISTIDINE KINASE J"/>
    <property type="match status" value="1"/>
</dbReference>
<keyword evidence="9" id="KW-0808">Transferase</keyword>
<sequence>MSEGKIKKTSNRIKLLSFYVSIGTACITFFTALIAYFFDLNNLAYYNFSSIFLYIYCAFLSKKGKLFFARILYLILLNLGITITASYMGRAASIEYMFLYSIAIPFSMFSFRTEKIYVYIFSFLSGILWILLAFTDFKLISNIQLNTDIANNYIYPISVIGTFLMIILQLIYFSILGTRYYNRILNKKQEALEASQAKSKFLSTMSHEIRTPLNAIIGLSHILGNNEPKKDQIQNIEALNFSGKTLLNLLNNVLDFSKMQSTIIELDSIHTNLYNDVKQIIKIHKPACIKKGISLNLEIDNNIPAICIDIVRFNQVINNLISNAIKFTDEGSVTLIIKKINQNKSNITLNIEVKDTGIGIPISKQETIWEAFAQASNTTNRIYGGTGLGLPIVKSIIEVMGSKVKIISSEGKGSRFMFDLNLKISEKIAPTKITKDKNHFFKNKKALLVDDNLINIMVGKQILERSKLKVEVANDGLAAVNKVKQEEFDIILMDIQMPIMDGYTATKEIRIFNKTTPIIALSANVFREIKDKIEDSGMNGFIFKPFTPEELLNQLEEFLSN</sequence>
<evidence type="ECO:0000313" key="9">
    <source>
        <dbReference type="EMBL" id="OBY61578.1"/>
    </source>
</evidence>
<evidence type="ECO:0000256" key="2">
    <source>
        <dbReference type="ARBA" id="ARBA00012438"/>
    </source>
</evidence>
<evidence type="ECO:0000256" key="4">
    <source>
        <dbReference type="ARBA" id="ARBA00023012"/>
    </source>
</evidence>
<dbReference type="RefSeq" id="WP_068364575.1">
    <property type="nucleotide sequence ID" value="NZ_CP019337.1"/>
</dbReference>
<dbReference type="PANTHER" id="PTHR45339:SF1">
    <property type="entry name" value="HYBRID SIGNAL TRANSDUCTION HISTIDINE KINASE J"/>
    <property type="match status" value="1"/>
</dbReference>
<dbReference type="STRING" id="996801.BW723_11695"/>
<dbReference type="SUPFAM" id="SSF47384">
    <property type="entry name" value="Homodimeric domain of signal transducing histidine kinase"/>
    <property type="match status" value="1"/>
</dbReference>
<feature type="modified residue" description="4-aspartylphosphate" evidence="5">
    <location>
        <position position="494"/>
    </location>
</feature>
<accession>A0A1B8TQ49</accession>
<dbReference type="KEGG" id="prn:BW723_11695"/>
<dbReference type="InterPro" id="IPR003661">
    <property type="entry name" value="HisK_dim/P_dom"/>
</dbReference>
<evidence type="ECO:0000259" key="7">
    <source>
        <dbReference type="PROSITE" id="PS50109"/>
    </source>
</evidence>
<dbReference type="CDD" id="cd17546">
    <property type="entry name" value="REC_hyHK_CKI1_RcsC-like"/>
    <property type="match status" value="1"/>
</dbReference>
<feature type="transmembrane region" description="Helical" evidence="6">
    <location>
        <begin position="15"/>
        <end position="37"/>
    </location>
</feature>
<feature type="domain" description="Histidine kinase" evidence="7">
    <location>
        <begin position="204"/>
        <end position="424"/>
    </location>
</feature>
<dbReference type="SMART" id="SM00388">
    <property type="entry name" value="HisKA"/>
    <property type="match status" value="1"/>
</dbReference>
<dbReference type="PRINTS" id="PR00344">
    <property type="entry name" value="BCTRLSENSOR"/>
</dbReference>
<keyword evidence="4" id="KW-0902">Two-component regulatory system</keyword>
<dbReference type="Gene3D" id="3.40.50.2300">
    <property type="match status" value="1"/>
</dbReference>
<dbReference type="InterPro" id="IPR011006">
    <property type="entry name" value="CheY-like_superfamily"/>
</dbReference>
<name>A0A1B8TQ49_9FLAO</name>
<dbReference type="InterPro" id="IPR036890">
    <property type="entry name" value="HATPase_C_sf"/>
</dbReference>
<dbReference type="SUPFAM" id="SSF52172">
    <property type="entry name" value="CheY-like"/>
    <property type="match status" value="1"/>
</dbReference>
<evidence type="ECO:0000256" key="6">
    <source>
        <dbReference type="SAM" id="Phobius"/>
    </source>
</evidence>
<keyword evidence="6" id="KW-0472">Membrane</keyword>
<comment type="catalytic activity">
    <reaction evidence="1">
        <text>ATP + protein L-histidine = ADP + protein N-phospho-L-histidine.</text>
        <dbReference type="EC" id="2.7.13.3"/>
    </reaction>
</comment>
<dbReference type="InterPro" id="IPR005467">
    <property type="entry name" value="His_kinase_dom"/>
</dbReference>
<organism evidence="9 10">
    <name type="scientific">Polaribacter reichenbachii</name>
    <dbReference type="NCBI Taxonomy" id="996801"/>
    <lineage>
        <taxon>Bacteria</taxon>
        <taxon>Pseudomonadati</taxon>
        <taxon>Bacteroidota</taxon>
        <taxon>Flavobacteriia</taxon>
        <taxon>Flavobacteriales</taxon>
        <taxon>Flavobacteriaceae</taxon>
    </lineage>
</organism>
<dbReference type="GO" id="GO:0000155">
    <property type="term" value="F:phosphorelay sensor kinase activity"/>
    <property type="evidence" value="ECO:0007669"/>
    <property type="project" value="InterPro"/>
</dbReference>
<dbReference type="CDD" id="cd00082">
    <property type="entry name" value="HisKA"/>
    <property type="match status" value="1"/>
</dbReference>
<dbReference type="CDD" id="cd16922">
    <property type="entry name" value="HATPase_EvgS-ArcB-TorS-like"/>
    <property type="match status" value="1"/>
</dbReference>
<feature type="transmembrane region" description="Helical" evidence="6">
    <location>
        <begin position="67"/>
        <end position="88"/>
    </location>
</feature>
<feature type="domain" description="Response regulatory" evidence="8">
    <location>
        <begin position="445"/>
        <end position="559"/>
    </location>
</feature>
<dbReference type="EMBL" id="LSFL01000042">
    <property type="protein sequence ID" value="OBY61578.1"/>
    <property type="molecule type" value="Genomic_DNA"/>
</dbReference>
<dbReference type="SMART" id="SM00387">
    <property type="entry name" value="HATPase_c"/>
    <property type="match status" value="1"/>
</dbReference>
<keyword evidence="9" id="KW-0418">Kinase</keyword>
<dbReference type="InterPro" id="IPR004358">
    <property type="entry name" value="Sig_transdc_His_kin-like_C"/>
</dbReference>
<dbReference type="InterPro" id="IPR001789">
    <property type="entry name" value="Sig_transdc_resp-reg_receiver"/>
</dbReference>
<keyword evidence="10" id="KW-1185">Reference proteome</keyword>
<dbReference type="Proteomes" id="UP000092612">
    <property type="component" value="Unassembled WGS sequence"/>
</dbReference>
<dbReference type="InterPro" id="IPR003594">
    <property type="entry name" value="HATPase_dom"/>
</dbReference>
<gene>
    <name evidence="9" type="ORF">LPB301_16080</name>
</gene>
<dbReference type="PROSITE" id="PS50110">
    <property type="entry name" value="RESPONSE_REGULATORY"/>
    <property type="match status" value="1"/>
</dbReference>
<proteinExistence type="predicted"/>
<feature type="transmembrane region" description="Helical" evidence="6">
    <location>
        <begin position="154"/>
        <end position="178"/>
    </location>
</feature>